<dbReference type="Proteomes" id="UP001172911">
    <property type="component" value="Unassembled WGS sequence"/>
</dbReference>
<reference evidence="1" key="2">
    <citation type="submission" date="2023-03" db="EMBL/GenBank/DDBJ databases">
        <authorList>
            <person name="Zhang Z."/>
        </authorList>
    </citation>
    <scope>NUCLEOTIDE SEQUENCE</scope>
    <source>
        <strain evidence="1">DSA</strain>
    </source>
</reference>
<evidence type="ECO:0000313" key="1">
    <source>
        <dbReference type="EMBL" id="MDO7786004.1"/>
    </source>
</evidence>
<proteinExistence type="predicted"/>
<accession>A0AAW7Z8I0</accession>
<gene>
    <name evidence="1" type="ORF">P6N53_02025</name>
</gene>
<sequence>MTQFVKNCPTCGQILVEKLVNVTVEEDIAVCYAESIPALVCVNANCDNREKYFAPFSYNLLRMKCPEIRRL</sequence>
<reference evidence="1" key="1">
    <citation type="journal article" date="2023" name="J. Hazard. Mater.">
        <title>Anaerobic biodegradation of pyrene and benzo[a]pyrene by a new sulfate-reducing Desulforamulus aquiferis strain DSA.</title>
        <authorList>
            <person name="Zhang Z."/>
            <person name="Sun J."/>
            <person name="Gong X."/>
            <person name="Wang C."/>
            <person name="Wang H."/>
        </authorList>
    </citation>
    <scope>NUCLEOTIDE SEQUENCE</scope>
    <source>
        <strain evidence="1">DSA</strain>
    </source>
</reference>
<dbReference type="RefSeq" id="WP_304540753.1">
    <property type="nucleotide sequence ID" value="NZ_JARPTC010000002.1"/>
</dbReference>
<evidence type="ECO:0000313" key="2">
    <source>
        <dbReference type="Proteomes" id="UP001172911"/>
    </source>
</evidence>
<keyword evidence="2" id="KW-1185">Reference proteome</keyword>
<name>A0AAW7Z8I0_9FIRM</name>
<comment type="caution">
    <text evidence="1">The sequence shown here is derived from an EMBL/GenBank/DDBJ whole genome shotgun (WGS) entry which is preliminary data.</text>
</comment>
<organism evidence="1 2">
    <name type="scientific">Desulforamulus aquiferis</name>
    <dbReference type="NCBI Taxonomy" id="1397668"/>
    <lineage>
        <taxon>Bacteria</taxon>
        <taxon>Bacillati</taxon>
        <taxon>Bacillota</taxon>
        <taxon>Clostridia</taxon>
        <taxon>Eubacteriales</taxon>
        <taxon>Peptococcaceae</taxon>
        <taxon>Desulforamulus</taxon>
    </lineage>
</organism>
<dbReference type="AlphaFoldDB" id="A0AAW7Z8I0"/>
<protein>
    <submittedName>
        <fullName evidence="1">Uncharacterized protein</fullName>
    </submittedName>
</protein>
<dbReference type="EMBL" id="JARPTC010000002">
    <property type="protein sequence ID" value="MDO7786004.1"/>
    <property type="molecule type" value="Genomic_DNA"/>
</dbReference>